<dbReference type="AlphaFoldDB" id="A0A1F5YRR4"/>
<evidence type="ECO:0000256" key="5">
    <source>
        <dbReference type="ARBA" id="ARBA00023002"/>
    </source>
</evidence>
<name>A0A1F5YRR4_9BACT</name>
<comment type="subunit">
    <text evidence="11">Homotetramer. Dimer of dimers. The homotetramer can transiently dissociate into homodimers.</text>
</comment>
<dbReference type="GO" id="GO:0046394">
    <property type="term" value="P:carboxylic acid biosynthetic process"/>
    <property type="evidence" value="ECO:0007669"/>
    <property type="project" value="UniProtKB-ARBA"/>
</dbReference>
<sequence>MYYLCVIKGDGIGPEVISQSLLLLEEIDCKFNITEVLAGYQCYLDHGTPLPDETVKKSKQADAILFGAVTTPPNIENYFSPIVRLRKLLDLYANVRPFFSLPISVSRKNINFVIVRENTEDLYIGREKLTKIGAEAVRIITRKACERIIRFAFELSIKQKRKKITVVHKANILRLTDGLFIKVAEEVHRIYPKIEMDYMLVDSCTLNLVRKPEIFDVIVTTNMFGDILSDEAAGLVGGLGIAASANLGNHRALFEPVHGSAPKYQGKNTVNPLATFFSVCFMLDYLGEAEKSRVLKEAIFDVIKKRTVTADLGGQAKTSEVTKAVIKSYRNIYDHH</sequence>
<dbReference type="GO" id="GO:0006099">
    <property type="term" value="P:tricarboxylic acid cycle"/>
    <property type="evidence" value="ECO:0007669"/>
    <property type="project" value="TreeGrafter"/>
</dbReference>
<evidence type="ECO:0000256" key="7">
    <source>
        <dbReference type="ARBA" id="ARBA00050979"/>
    </source>
</evidence>
<feature type="domain" description="Isopropylmalate dehydrogenase-like" evidence="15">
    <location>
        <begin position="3"/>
        <end position="325"/>
    </location>
</feature>
<dbReference type="GO" id="GO:0033708">
    <property type="term" value="F:isocitrate-homoisocitrate dehydrogenase activity"/>
    <property type="evidence" value="ECO:0007669"/>
    <property type="project" value="UniProtKB-EC"/>
</dbReference>
<dbReference type="Pfam" id="PF00180">
    <property type="entry name" value="Iso_dh"/>
    <property type="match status" value="1"/>
</dbReference>
<dbReference type="Gene3D" id="3.40.718.10">
    <property type="entry name" value="Isopropylmalate Dehydrogenase"/>
    <property type="match status" value="1"/>
</dbReference>
<dbReference type="InterPro" id="IPR019818">
    <property type="entry name" value="IsoCit/isopropylmalate_DH_CS"/>
</dbReference>
<dbReference type="EMBL" id="MFJA01000059">
    <property type="protein sequence ID" value="OGG02667.1"/>
    <property type="molecule type" value="Genomic_DNA"/>
</dbReference>
<evidence type="ECO:0000313" key="17">
    <source>
        <dbReference type="Proteomes" id="UP000176665"/>
    </source>
</evidence>
<comment type="cofactor">
    <cofactor evidence="1">
        <name>Mg(2+)</name>
        <dbReference type="ChEBI" id="CHEBI:18420"/>
    </cofactor>
</comment>
<dbReference type="EC" id="1.1.1.286" evidence="12"/>
<comment type="caution">
    <text evidence="16">The sequence shown here is derived from an EMBL/GenBank/DDBJ whole genome shotgun (WGS) entry which is preliminary data.</text>
</comment>
<comment type="catalytic activity">
    <reaction evidence="7">
        <text>D-threo-isocitrate + NAD(+) = 2-oxoglutarate + CO2 + NADH</text>
        <dbReference type="Rhea" id="RHEA:23632"/>
        <dbReference type="ChEBI" id="CHEBI:15562"/>
        <dbReference type="ChEBI" id="CHEBI:16526"/>
        <dbReference type="ChEBI" id="CHEBI:16810"/>
        <dbReference type="ChEBI" id="CHEBI:57540"/>
        <dbReference type="ChEBI" id="CHEBI:57945"/>
        <dbReference type="EC" id="1.1.1.286"/>
    </reaction>
    <physiologicalReaction direction="left-to-right" evidence="7">
        <dbReference type="Rhea" id="RHEA:23633"/>
    </physiologicalReaction>
</comment>
<gene>
    <name evidence="16" type="ORF">A2W14_01310</name>
</gene>
<dbReference type="STRING" id="1798371.A2W14_01310"/>
<dbReference type="SUPFAM" id="SSF53659">
    <property type="entry name" value="Isocitrate/Isopropylmalate dehydrogenase-like"/>
    <property type="match status" value="1"/>
</dbReference>
<keyword evidence="3" id="KW-0479">Metal-binding</keyword>
<dbReference type="GO" id="GO:0000287">
    <property type="term" value="F:magnesium ion binding"/>
    <property type="evidence" value="ECO:0007669"/>
    <property type="project" value="InterPro"/>
</dbReference>
<accession>A0A1F5YRR4</accession>
<evidence type="ECO:0000256" key="1">
    <source>
        <dbReference type="ARBA" id="ARBA00001946"/>
    </source>
</evidence>
<comment type="pathway">
    <text evidence="10">Amino-acid biosynthesis; L-lysine biosynthesis via AAA pathway; L-alpha-aminoadipate from 2-oxoglutarate: step 4/5.</text>
</comment>
<dbReference type="GO" id="GO:0006102">
    <property type="term" value="P:isocitrate metabolic process"/>
    <property type="evidence" value="ECO:0007669"/>
    <property type="project" value="TreeGrafter"/>
</dbReference>
<keyword evidence="5" id="KW-0560">Oxidoreductase</keyword>
<dbReference type="FunFam" id="3.40.718.10:FF:000019">
    <property type="entry name" value="Homoisocitrate dehydrogenase"/>
    <property type="match status" value="1"/>
</dbReference>
<evidence type="ECO:0000256" key="9">
    <source>
        <dbReference type="ARBA" id="ARBA00054060"/>
    </source>
</evidence>
<dbReference type="PANTHER" id="PTHR11835:SF34">
    <property type="entry name" value="ISOCITRATE DEHYDROGENASE [NAD] SUBUNIT ALPHA, MITOCHONDRIAL"/>
    <property type="match status" value="1"/>
</dbReference>
<organism evidence="16 17">
    <name type="scientific">Candidatus Gottesmanbacteria bacterium RBG_16_37_8</name>
    <dbReference type="NCBI Taxonomy" id="1798371"/>
    <lineage>
        <taxon>Bacteria</taxon>
        <taxon>Candidatus Gottesmaniibacteriota</taxon>
    </lineage>
</organism>
<proteinExistence type="inferred from homology"/>
<reference evidence="16 17" key="1">
    <citation type="journal article" date="2016" name="Nat. Commun.">
        <title>Thousands of microbial genomes shed light on interconnected biogeochemical processes in an aquifer system.</title>
        <authorList>
            <person name="Anantharaman K."/>
            <person name="Brown C.T."/>
            <person name="Hug L.A."/>
            <person name="Sharon I."/>
            <person name="Castelle C.J."/>
            <person name="Probst A.J."/>
            <person name="Thomas B.C."/>
            <person name="Singh A."/>
            <person name="Wilkins M.J."/>
            <person name="Karaoz U."/>
            <person name="Brodie E.L."/>
            <person name="Williams K.H."/>
            <person name="Hubbard S.S."/>
            <person name="Banfield J.F."/>
        </authorList>
    </citation>
    <scope>NUCLEOTIDE SEQUENCE [LARGE SCALE GENOMIC DNA]</scope>
</reference>
<comment type="catalytic activity">
    <reaction evidence="8">
        <text>(2R,3S)-homoisocitrate + NAD(+) = 2-oxoadipate + CO2 + NADH</text>
        <dbReference type="Rhea" id="RHEA:11900"/>
        <dbReference type="ChEBI" id="CHEBI:15404"/>
        <dbReference type="ChEBI" id="CHEBI:16526"/>
        <dbReference type="ChEBI" id="CHEBI:57499"/>
        <dbReference type="ChEBI" id="CHEBI:57540"/>
        <dbReference type="ChEBI" id="CHEBI:57945"/>
        <dbReference type="EC" id="1.1.1.286"/>
    </reaction>
    <physiologicalReaction direction="left-to-right" evidence="8">
        <dbReference type="Rhea" id="RHEA:11901"/>
    </physiologicalReaction>
</comment>
<protein>
    <recommendedName>
        <fullName evidence="13">Isocitrate/homoisocitrate dehydrogenase</fullName>
        <ecNumber evidence="12">1.1.1.286</ecNumber>
    </recommendedName>
    <alternativeName>
        <fullName evidence="14">Homoisocitrate dehydrogenase</fullName>
    </alternativeName>
</protein>
<dbReference type="Proteomes" id="UP000176665">
    <property type="component" value="Unassembled WGS sequence"/>
</dbReference>
<dbReference type="PANTHER" id="PTHR11835">
    <property type="entry name" value="DECARBOXYLATING DEHYDROGENASES-ISOCITRATE, ISOPROPYLMALATE, TARTRATE"/>
    <property type="match status" value="1"/>
</dbReference>
<dbReference type="GO" id="GO:0051287">
    <property type="term" value="F:NAD binding"/>
    <property type="evidence" value="ECO:0007669"/>
    <property type="project" value="InterPro"/>
</dbReference>
<comment type="function">
    <text evidence="9">Catalyzes the NAD(+)-dependent oxidative decarboxylation of homoisocitrate to 2-oxoadipate (alpha-ketoadipate), a reaction involved in lysine biosynthesis through the alpha-aminoadipate pathway. In addition, has high activity with isocitrate, but is inactive with 3-isopropylmalate.</text>
</comment>
<evidence type="ECO:0000256" key="2">
    <source>
        <dbReference type="ARBA" id="ARBA00007769"/>
    </source>
</evidence>
<evidence type="ECO:0000259" key="15">
    <source>
        <dbReference type="SMART" id="SM01329"/>
    </source>
</evidence>
<evidence type="ECO:0000256" key="4">
    <source>
        <dbReference type="ARBA" id="ARBA00022842"/>
    </source>
</evidence>
<evidence type="ECO:0000256" key="12">
    <source>
        <dbReference type="ARBA" id="ARBA00066849"/>
    </source>
</evidence>
<dbReference type="SMART" id="SM01329">
    <property type="entry name" value="Iso_dh"/>
    <property type="match status" value="1"/>
</dbReference>
<evidence type="ECO:0000256" key="8">
    <source>
        <dbReference type="ARBA" id="ARBA00051094"/>
    </source>
</evidence>
<evidence type="ECO:0000256" key="3">
    <source>
        <dbReference type="ARBA" id="ARBA00022723"/>
    </source>
</evidence>
<dbReference type="GO" id="GO:0004449">
    <property type="term" value="F:isocitrate dehydrogenase (NAD+) activity"/>
    <property type="evidence" value="ECO:0007669"/>
    <property type="project" value="TreeGrafter"/>
</dbReference>
<keyword evidence="4" id="KW-0460">Magnesium</keyword>
<evidence type="ECO:0000313" key="16">
    <source>
        <dbReference type="EMBL" id="OGG02667.1"/>
    </source>
</evidence>
<keyword evidence="6" id="KW-0520">NAD</keyword>
<dbReference type="InterPro" id="IPR024084">
    <property type="entry name" value="IsoPropMal-DH-like_dom"/>
</dbReference>
<evidence type="ECO:0000256" key="14">
    <source>
        <dbReference type="ARBA" id="ARBA00076472"/>
    </source>
</evidence>
<evidence type="ECO:0000256" key="6">
    <source>
        <dbReference type="ARBA" id="ARBA00023027"/>
    </source>
</evidence>
<dbReference type="PROSITE" id="PS00470">
    <property type="entry name" value="IDH_IMDH"/>
    <property type="match status" value="1"/>
</dbReference>
<comment type="similarity">
    <text evidence="2">Belongs to the isocitrate and isopropylmalate dehydrogenases family.</text>
</comment>
<evidence type="ECO:0000256" key="13">
    <source>
        <dbReference type="ARBA" id="ARBA00071278"/>
    </source>
</evidence>
<evidence type="ECO:0000256" key="10">
    <source>
        <dbReference type="ARBA" id="ARBA00060720"/>
    </source>
</evidence>
<evidence type="ECO:0000256" key="11">
    <source>
        <dbReference type="ARBA" id="ARBA00063123"/>
    </source>
</evidence>